<proteinExistence type="predicted"/>
<organism evidence="3 4">
    <name type="scientific">Sulfitobacter noctilucicola</name>
    <dbReference type="NCBI Taxonomy" id="1342301"/>
    <lineage>
        <taxon>Bacteria</taxon>
        <taxon>Pseudomonadati</taxon>
        <taxon>Pseudomonadota</taxon>
        <taxon>Alphaproteobacteria</taxon>
        <taxon>Rhodobacterales</taxon>
        <taxon>Roseobacteraceae</taxon>
        <taxon>Sulfitobacter</taxon>
    </lineage>
</organism>
<accession>A0A7W6M7B9</accession>
<gene>
    <name evidence="3" type="ORF">GGR93_001529</name>
</gene>
<evidence type="ECO:0000256" key="1">
    <source>
        <dbReference type="SAM" id="Phobius"/>
    </source>
</evidence>
<keyword evidence="4" id="KW-1185">Reference proteome</keyword>
<name>A0A7W6M7B9_9RHOB</name>
<reference evidence="3 4" key="1">
    <citation type="submission" date="2020-08" db="EMBL/GenBank/DDBJ databases">
        <title>Genomic Encyclopedia of Type Strains, Phase IV (KMG-IV): sequencing the most valuable type-strain genomes for metagenomic binning, comparative biology and taxonomic classification.</title>
        <authorList>
            <person name="Goeker M."/>
        </authorList>
    </citation>
    <scope>NUCLEOTIDE SEQUENCE [LARGE SCALE GENOMIC DNA]</scope>
    <source>
        <strain evidence="3 4">DSM 101015</strain>
    </source>
</reference>
<dbReference type="RefSeq" id="WP_025057422.1">
    <property type="nucleotide sequence ID" value="NZ_JACIFU010000002.1"/>
</dbReference>
<dbReference type="Proteomes" id="UP000565745">
    <property type="component" value="Unassembled WGS sequence"/>
</dbReference>
<feature type="signal peptide" evidence="2">
    <location>
        <begin position="1"/>
        <end position="20"/>
    </location>
</feature>
<evidence type="ECO:0000256" key="2">
    <source>
        <dbReference type="SAM" id="SignalP"/>
    </source>
</evidence>
<comment type="caution">
    <text evidence="3">The sequence shown here is derived from an EMBL/GenBank/DDBJ whole genome shotgun (WGS) entry which is preliminary data.</text>
</comment>
<dbReference type="AlphaFoldDB" id="A0A7W6M7B9"/>
<keyword evidence="1" id="KW-0812">Transmembrane</keyword>
<keyword evidence="2" id="KW-0732">Signal</keyword>
<feature type="chain" id="PRO_5031100873" evidence="2">
    <location>
        <begin position="21"/>
        <end position="106"/>
    </location>
</feature>
<protein>
    <submittedName>
        <fullName evidence="3">Uncharacterized protein</fullName>
    </submittedName>
</protein>
<keyword evidence="1" id="KW-1133">Transmembrane helix</keyword>
<keyword evidence="1" id="KW-0472">Membrane</keyword>
<dbReference type="EMBL" id="JACIFU010000002">
    <property type="protein sequence ID" value="MBB4173756.1"/>
    <property type="molecule type" value="Genomic_DNA"/>
</dbReference>
<sequence>MKKLFTAAAVLSVTATTAFANPNFPVELSKDGVLYNCAADTIVVDGQTARSCVTVGGANDAGGGLFALGAGLSGAAIAGIIAAVVVVGGIVVDNNNDDDDSTTGTN</sequence>
<feature type="transmembrane region" description="Helical" evidence="1">
    <location>
        <begin position="65"/>
        <end position="92"/>
    </location>
</feature>
<evidence type="ECO:0000313" key="3">
    <source>
        <dbReference type="EMBL" id="MBB4173756.1"/>
    </source>
</evidence>
<evidence type="ECO:0000313" key="4">
    <source>
        <dbReference type="Proteomes" id="UP000565745"/>
    </source>
</evidence>